<dbReference type="EMBL" id="CAXHTB010000011">
    <property type="protein sequence ID" value="CAL0315592.1"/>
    <property type="molecule type" value="Genomic_DNA"/>
</dbReference>
<accession>A0AAV1X2K7</accession>
<gene>
    <name evidence="1" type="ORF">LLUT_LOCUS16652</name>
</gene>
<protein>
    <submittedName>
        <fullName evidence="1">Uncharacterized protein</fullName>
    </submittedName>
</protein>
<keyword evidence="2" id="KW-1185">Reference proteome</keyword>
<organism evidence="1 2">
    <name type="scientific">Lupinus luteus</name>
    <name type="common">European yellow lupine</name>
    <dbReference type="NCBI Taxonomy" id="3873"/>
    <lineage>
        <taxon>Eukaryota</taxon>
        <taxon>Viridiplantae</taxon>
        <taxon>Streptophyta</taxon>
        <taxon>Embryophyta</taxon>
        <taxon>Tracheophyta</taxon>
        <taxon>Spermatophyta</taxon>
        <taxon>Magnoliopsida</taxon>
        <taxon>eudicotyledons</taxon>
        <taxon>Gunneridae</taxon>
        <taxon>Pentapetalae</taxon>
        <taxon>rosids</taxon>
        <taxon>fabids</taxon>
        <taxon>Fabales</taxon>
        <taxon>Fabaceae</taxon>
        <taxon>Papilionoideae</taxon>
        <taxon>50 kb inversion clade</taxon>
        <taxon>genistoids sensu lato</taxon>
        <taxon>core genistoids</taxon>
        <taxon>Genisteae</taxon>
        <taxon>Lupinus</taxon>
    </lineage>
</organism>
<reference evidence="1 2" key="1">
    <citation type="submission" date="2024-03" db="EMBL/GenBank/DDBJ databases">
        <authorList>
            <person name="Martinez-Hernandez J."/>
        </authorList>
    </citation>
    <scope>NUCLEOTIDE SEQUENCE [LARGE SCALE GENOMIC DNA]</scope>
</reference>
<evidence type="ECO:0000313" key="2">
    <source>
        <dbReference type="Proteomes" id="UP001497480"/>
    </source>
</evidence>
<proteinExistence type="predicted"/>
<evidence type="ECO:0000313" key="1">
    <source>
        <dbReference type="EMBL" id="CAL0315592.1"/>
    </source>
</evidence>
<comment type="caution">
    <text evidence="1">The sequence shown here is derived from an EMBL/GenBank/DDBJ whole genome shotgun (WGS) entry which is preliminary data.</text>
</comment>
<dbReference type="Proteomes" id="UP001497480">
    <property type="component" value="Unassembled WGS sequence"/>
</dbReference>
<sequence length="50" mass="5934">MVPEKSTISSMTRVALSCTIRVYFDPTRRRKFPDHFQNHRGFPVVNIHLF</sequence>
<name>A0AAV1X2K7_LUPLU</name>
<dbReference type="AlphaFoldDB" id="A0AAV1X2K7"/>